<proteinExistence type="predicted"/>
<protein>
    <recommendedName>
        <fullName evidence="4">Tetratricopeptide repeat protein</fullName>
    </recommendedName>
</protein>
<evidence type="ECO:0000256" key="1">
    <source>
        <dbReference type="PROSITE-ProRule" id="PRU00339"/>
    </source>
</evidence>
<dbReference type="EMBL" id="JAGSPJ010000005">
    <property type="protein sequence ID" value="MBR7800775.1"/>
    <property type="molecule type" value="Genomic_DNA"/>
</dbReference>
<name>A0A941IHA1_9BURK</name>
<evidence type="ECO:0000313" key="3">
    <source>
        <dbReference type="Proteomes" id="UP000678545"/>
    </source>
</evidence>
<keyword evidence="3" id="KW-1185">Reference proteome</keyword>
<dbReference type="Proteomes" id="UP000678545">
    <property type="component" value="Unassembled WGS sequence"/>
</dbReference>
<dbReference type="AlphaFoldDB" id="A0A941IHA1"/>
<evidence type="ECO:0000313" key="2">
    <source>
        <dbReference type="EMBL" id="MBR7800775.1"/>
    </source>
</evidence>
<sequence length="397" mass="45247">MQTLFPTTILEKTRIRLVLLIVLWQLVGCAALDQVKVNQHVFRDAWFQSDDEVIDAKQIFAASKTMQQYVQNEIRQKQKIHSDQRALYAALYSESKLQLKYDGSYTRDAAETFAARSGNCLSLVVMTAAFAKQMGLSVSYRKVLTEQEWSRAGGLYVASDHVNIVIGRKHLSPTSESNAFDSMVIDFLPQEAAAKVQSVEISESTVIAMFFNNRAAEALTRRQNDLAYWYARASILADPSFITAYNTLAVVYMRTLHFELALQTLDHVLMHVPNHQGALANLVLTLQSLGRDADARQTQTRLDSIQSVAPFQYFQLGQKALQEGNLETAKRYFRQELDRAPDYHEFHFWLGVTYLRAGEWDAANREFEIARDTSTSSLDRDLYTAKLNRLHSLRKQL</sequence>
<accession>A0A941IHA1</accession>
<evidence type="ECO:0008006" key="4">
    <source>
        <dbReference type="Google" id="ProtNLM"/>
    </source>
</evidence>
<comment type="caution">
    <text evidence="2">The sequence shown here is derived from an EMBL/GenBank/DDBJ whole genome shotgun (WGS) entry which is preliminary data.</text>
</comment>
<dbReference type="SUPFAM" id="SSF48452">
    <property type="entry name" value="TPR-like"/>
    <property type="match status" value="1"/>
</dbReference>
<reference evidence="2" key="1">
    <citation type="submission" date="2021-04" db="EMBL/GenBank/DDBJ databases">
        <title>novel species isolated from subtropical streams in China.</title>
        <authorList>
            <person name="Lu H."/>
        </authorList>
    </citation>
    <scope>NUCLEOTIDE SEQUENCE</scope>
    <source>
        <strain evidence="2">FT137W</strain>
    </source>
</reference>
<dbReference type="InterPro" id="IPR019734">
    <property type="entry name" value="TPR_rpt"/>
</dbReference>
<dbReference type="InterPro" id="IPR011990">
    <property type="entry name" value="TPR-like_helical_dom_sf"/>
</dbReference>
<feature type="repeat" description="TPR" evidence="1">
    <location>
        <begin position="310"/>
        <end position="343"/>
    </location>
</feature>
<dbReference type="PROSITE" id="PS50005">
    <property type="entry name" value="TPR"/>
    <property type="match status" value="1"/>
</dbReference>
<dbReference type="Pfam" id="PF13432">
    <property type="entry name" value="TPR_16"/>
    <property type="match status" value="1"/>
</dbReference>
<dbReference type="Gene3D" id="1.25.40.10">
    <property type="entry name" value="Tetratricopeptide repeat domain"/>
    <property type="match status" value="2"/>
</dbReference>
<dbReference type="SMART" id="SM00028">
    <property type="entry name" value="TPR"/>
    <property type="match status" value="3"/>
</dbReference>
<organism evidence="2 3">
    <name type="scientific">Undibacterium fentianense</name>
    <dbReference type="NCBI Taxonomy" id="2828728"/>
    <lineage>
        <taxon>Bacteria</taxon>
        <taxon>Pseudomonadati</taxon>
        <taxon>Pseudomonadota</taxon>
        <taxon>Betaproteobacteria</taxon>
        <taxon>Burkholderiales</taxon>
        <taxon>Oxalobacteraceae</taxon>
        <taxon>Undibacterium</taxon>
    </lineage>
</organism>
<dbReference type="RefSeq" id="WP_212675912.1">
    <property type="nucleotide sequence ID" value="NZ_JAGSPJ010000005.1"/>
</dbReference>
<keyword evidence="1" id="KW-0802">TPR repeat</keyword>
<gene>
    <name evidence="2" type="ORF">KDM90_12265</name>
</gene>